<feature type="compositionally biased region" description="Basic residues" evidence="1">
    <location>
        <begin position="12"/>
        <end position="21"/>
    </location>
</feature>
<organism evidence="2">
    <name type="scientific">Rhizophora mucronata</name>
    <name type="common">Asiatic mangrove</name>
    <dbReference type="NCBI Taxonomy" id="61149"/>
    <lineage>
        <taxon>Eukaryota</taxon>
        <taxon>Viridiplantae</taxon>
        <taxon>Streptophyta</taxon>
        <taxon>Embryophyta</taxon>
        <taxon>Tracheophyta</taxon>
        <taxon>Spermatophyta</taxon>
        <taxon>Magnoliopsida</taxon>
        <taxon>eudicotyledons</taxon>
        <taxon>Gunneridae</taxon>
        <taxon>Pentapetalae</taxon>
        <taxon>rosids</taxon>
        <taxon>fabids</taxon>
        <taxon>Malpighiales</taxon>
        <taxon>Rhizophoraceae</taxon>
        <taxon>Rhizophora</taxon>
    </lineage>
</organism>
<proteinExistence type="predicted"/>
<protein>
    <submittedName>
        <fullName evidence="2">Uncharacterized protein</fullName>
    </submittedName>
</protein>
<sequence length="21" mass="2521">MKGNPQSLIHHSFLHKYQQRA</sequence>
<evidence type="ECO:0000313" key="2">
    <source>
        <dbReference type="EMBL" id="MBX66644.1"/>
    </source>
</evidence>
<dbReference type="EMBL" id="GGEC01086160">
    <property type="protein sequence ID" value="MBX66644.1"/>
    <property type="molecule type" value="Transcribed_RNA"/>
</dbReference>
<accession>A0A2P2QIA3</accession>
<evidence type="ECO:0000256" key="1">
    <source>
        <dbReference type="SAM" id="MobiDB-lite"/>
    </source>
</evidence>
<feature type="region of interest" description="Disordered" evidence="1">
    <location>
        <begin position="1"/>
        <end position="21"/>
    </location>
</feature>
<dbReference type="AlphaFoldDB" id="A0A2P2QIA3"/>
<name>A0A2P2QIA3_RHIMU</name>
<reference evidence="2" key="1">
    <citation type="submission" date="2018-02" db="EMBL/GenBank/DDBJ databases">
        <title>Rhizophora mucronata_Transcriptome.</title>
        <authorList>
            <person name="Meera S.P."/>
            <person name="Sreeshan A."/>
            <person name="Augustine A."/>
        </authorList>
    </citation>
    <scope>NUCLEOTIDE SEQUENCE</scope>
    <source>
        <tissue evidence="2">Leaf</tissue>
    </source>
</reference>